<evidence type="ECO:0000313" key="15">
    <source>
        <dbReference type="EMBL" id="AFM69942.1"/>
    </source>
</evidence>
<evidence type="ECO:0000256" key="12">
    <source>
        <dbReference type="HAMAP-Rule" id="MF_01811"/>
    </source>
</evidence>
<dbReference type="PANTHER" id="PTHR12428">
    <property type="entry name" value="OXA1"/>
    <property type="match status" value="1"/>
</dbReference>
<dbReference type="EMBL" id="CP003504">
    <property type="protein sequence ID" value="AFM69942.1"/>
    <property type="molecule type" value="Genomic_DNA"/>
</dbReference>
<evidence type="ECO:0000313" key="16">
    <source>
        <dbReference type="Proteomes" id="UP000002895"/>
    </source>
</evidence>
<accession>I6SX03</accession>
<comment type="similarity">
    <text evidence="12">Belongs to the OXA1/ALB3/YidC family. Type 2 subfamily.</text>
</comment>
<evidence type="ECO:0000256" key="5">
    <source>
        <dbReference type="ARBA" id="ARBA00022729"/>
    </source>
</evidence>
<feature type="compositionally biased region" description="Basic and acidic residues" evidence="13">
    <location>
        <begin position="247"/>
        <end position="261"/>
    </location>
</feature>
<evidence type="ECO:0000256" key="2">
    <source>
        <dbReference type="ARBA" id="ARBA00022448"/>
    </source>
</evidence>
<keyword evidence="11 12" id="KW-0449">Lipoprotein</keyword>
<evidence type="ECO:0000256" key="10">
    <source>
        <dbReference type="ARBA" id="ARBA00023186"/>
    </source>
</evidence>
<feature type="compositionally biased region" description="Basic residues" evidence="13">
    <location>
        <begin position="262"/>
        <end position="274"/>
    </location>
</feature>
<dbReference type="PROSITE" id="PS51257">
    <property type="entry name" value="PROKAR_LIPOPROTEIN"/>
    <property type="match status" value="1"/>
</dbReference>
<comment type="subcellular location">
    <subcellularLocation>
        <location evidence="1 12">Cell membrane</location>
        <topology evidence="1 12">Multi-pass membrane protein</topology>
    </subcellularLocation>
</comment>
<dbReference type="GO" id="GO:0015031">
    <property type="term" value="P:protein transport"/>
    <property type="evidence" value="ECO:0007669"/>
    <property type="project" value="UniProtKB-KW"/>
</dbReference>
<dbReference type="Pfam" id="PF02096">
    <property type="entry name" value="60KD_IMP"/>
    <property type="match status" value="1"/>
</dbReference>
<dbReference type="KEGG" id="ehr:EHR_04910"/>
<evidence type="ECO:0000256" key="4">
    <source>
        <dbReference type="ARBA" id="ARBA00022692"/>
    </source>
</evidence>
<feature type="transmembrane region" description="Helical" evidence="12">
    <location>
        <begin position="54"/>
        <end position="74"/>
    </location>
</feature>
<comment type="function">
    <text evidence="12">Required for the insertion and/or proper folding and/or complex formation of integral membrane proteins into the membrane. Involved in integration of membrane proteins that insert both dependently and independently of the Sec translocase complex, as well as at least some lipoproteins.</text>
</comment>
<keyword evidence="16" id="KW-1185">Reference proteome</keyword>
<organism evidence="15 16">
    <name type="scientific">Enterococcus hirae (strain ATCC 9790 / DSM 20160 / JCM 8729 / LMG 6399 / NBRC 3181 / NCIMB 6459 / NCDO 1258 / NCTC 12367 / WDCM 00089 / R)</name>
    <dbReference type="NCBI Taxonomy" id="768486"/>
    <lineage>
        <taxon>Bacteria</taxon>
        <taxon>Bacillati</taxon>
        <taxon>Bacillota</taxon>
        <taxon>Bacilli</taxon>
        <taxon>Lactobacillales</taxon>
        <taxon>Enterococcaceae</taxon>
        <taxon>Enterococcus</taxon>
    </lineage>
</organism>
<evidence type="ECO:0000256" key="6">
    <source>
        <dbReference type="ARBA" id="ARBA00022927"/>
    </source>
</evidence>
<dbReference type="NCBIfam" id="TIGR03592">
    <property type="entry name" value="yidC_oxa1_cterm"/>
    <property type="match status" value="1"/>
</dbReference>
<keyword evidence="7 12" id="KW-1133">Transmembrane helix</keyword>
<keyword evidence="3 12" id="KW-1003">Cell membrane</keyword>
<sequence>MKKYKRLLLMAGIISLVVVLSGCGTGEVSAQSTGIWDRYIVYYFAEAIKALSFGNAGIGIILFTLIIRVILMPLMHFQTKSMRKTQELQPKLKALQQEYSSKDPETQSKLREAQQRLYAENNVNPYAGCLPLLVQMPILMALWQSISRVPELKQGNFLWLNLGTADPTFILPILAAVFTFASTYLSSMSQIESNASMKIMNFVMPVMILVMGVNLASGLSLYWVISNAFQVVQTLLINNPFKIRKEREEEAQRIREKERALKKAMSPKKKRKNKGGNANADL</sequence>
<feature type="transmembrane region" description="Helical" evidence="12">
    <location>
        <begin position="202"/>
        <end position="225"/>
    </location>
</feature>
<reference evidence="15 16" key="1">
    <citation type="journal article" date="2012" name="J. Bacteriol.">
        <title>Genome sequence of Enterococcus hirae (Streptococcus faecalis) ATCC 9790, a model organism for the study of ion transport, bioenergetics, and copper homeostasis.</title>
        <authorList>
            <person name="Gaechter T."/>
            <person name="Wunderlin C."/>
            <person name="Schmidheini T."/>
            <person name="Solioz M."/>
        </authorList>
    </citation>
    <scope>NUCLEOTIDE SEQUENCE [LARGE SCALE GENOMIC DNA]</scope>
    <source>
        <strain evidence="16">ATCC 9790 / DSM 20160 / JCM 8729 / LMG 6399 / NBRC 3181 / NCIMB 6459 / NCDO 1258 / NCTC 12367 / WDCM 00089 / R</strain>
    </source>
</reference>
<evidence type="ECO:0000256" key="13">
    <source>
        <dbReference type="SAM" id="MobiDB-lite"/>
    </source>
</evidence>
<evidence type="ECO:0000256" key="8">
    <source>
        <dbReference type="ARBA" id="ARBA00023136"/>
    </source>
</evidence>
<dbReference type="PATRIC" id="fig|768486.3.peg.941"/>
<proteinExistence type="inferred from homology"/>
<feature type="domain" description="Membrane insertase YidC/Oxa/ALB C-terminal" evidence="14">
    <location>
        <begin position="57"/>
        <end position="239"/>
    </location>
</feature>
<dbReference type="GO" id="GO:0051205">
    <property type="term" value="P:protein insertion into membrane"/>
    <property type="evidence" value="ECO:0007669"/>
    <property type="project" value="TreeGrafter"/>
</dbReference>
<dbReference type="InterPro" id="IPR023060">
    <property type="entry name" value="YidC/YidC1/YidC2_Firmicutes"/>
</dbReference>
<keyword evidence="10 12" id="KW-0143">Chaperone</keyword>
<dbReference type="CDD" id="cd20070">
    <property type="entry name" value="5TM_YidC_Alb3"/>
    <property type="match status" value="1"/>
</dbReference>
<evidence type="ECO:0000256" key="9">
    <source>
        <dbReference type="ARBA" id="ARBA00023139"/>
    </source>
</evidence>
<dbReference type="HAMAP" id="MF_01811">
    <property type="entry name" value="YidC_type2"/>
    <property type="match status" value="1"/>
</dbReference>
<evidence type="ECO:0000256" key="3">
    <source>
        <dbReference type="ARBA" id="ARBA00022475"/>
    </source>
</evidence>
<dbReference type="InterPro" id="IPR001708">
    <property type="entry name" value="YidC/ALB3/OXA1/COX18"/>
</dbReference>
<dbReference type="GO" id="GO:0005886">
    <property type="term" value="C:plasma membrane"/>
    <property type="evidence" value="ECO:0007669"/>
    <property type="project" value="UniProtKB-SubCell"/>
</dbReference>
<dbReference type="GO" id="GO:0032977">
    <property type="term" value="F:membrane insertase activity"/>
    <property type="evidence" value="ECO:0007669"/>
    <property type="project" value="InterPro"/>
</dbReference>
<keyword evidence="9" id="KW-0564">Palmitate</keyword>
<feature type="region of interest" description="Disordered" evidence="13">
    <location>
        <begin position="247"/>
        <end position="282"/>
    </location>
</feature>
<dbReference type="AlphaFoldDB" id="I6SX03"/>
<evidence type="ECO:0000256" key="1">
    <source>
        <dbReference type="ARBA" id="ARBA00004651"/>
    </source>
</evidence>
<evidence type="ECO:0000259" key="14">
    <source>
        <dbReference type="Pfam" id="PF02096"/>
    </source>
</evidence>
<keyword evidence="6 12" id="KW-0653">Protein transport</keyword>
<dbReference type="HOGENOM" id="CLU_036138_5_0_9"/>
<feature type="transmembrane region" description="Helical" evidence="12">
    <location>
        <begin position="158"/>
        <end position="181"/>
    </location>
</feature>
<keyword evidence="5 12" id="KW-0732">Signal</keyword>
<protein>
    <recommendedName>
        <fullName evidence="12">Membrane protein insertase YidC</fullName>
    </recommendedName>
    <alternativeName>
        <fullName evidence="12">Foldase YidC</fullName>
    </alternativeName>
    <alternativeName>
        <fullName evidence="12">Membrane integrase YidC</fullName>
    </alternativeName>
    <alternativeName>
        <fullName evidence="12">Membrane protein YidC</fullName>
    </alternativeName>
</protein>
<keyword evidence="4 12" id="KW-0812">Transmembrane</keyword>
<comment type="caution">
    <text evidence="12">Lacks conserved residue(s) required for the propagation of feature annotation.</text>
</comment>
<dbReference type="eggNOG" id="COG0706">
    <property type="taxonomic scope" value="Bacteria"/>
</dbReference>
<name>I6SX03_ENTHA</name>
<gene>
    <name evidence="12" type="primary">yidC</name>
    <name evidence="15" type="ordered locus">EHR_04910</name>
</gene>
<dbReference type="Proteomes" id="UP000002895">
    <property type="component" value="Chromosome"/>
</dbReference>
<evidence type="ECO:0000256" key="7">
    <source>
        <dbReference type="ARBA" id="ARBA00022989"/>
    </source>
</evidence>
<dbReference type="PRINTS" id="PR00701">
    <property type="entry name" value="60KDINNERMP"/>
</dbReference>
<keyword evidence="2 12" id="KW-0813">Transport</keyword>
<dbReference type="InterPro" id="IPR028055">
    <property type="entry name" value="YidC/Oxa/ALB_C"/>
</dbReference>
<dbReference type="PANTHER" id="PTHR12428:SF65">
    <property type="entry name" value="CYTOCHROME C OXIDASE ASSEMBLY PROTEIN COX18, MITOCHONDRIAL"/>
    <property type="match status" value="1"/>
</dbReference>
<keyword evidence="8 12" id="KW-0472">Membrane</keyword>
<evidence type="ECO:0000256" key="11">
    <source>
        <dbReference type="ARBA" id="ARBA00023288"/>
    </source>
</evidence>
<dbReference type="InterPro" id="IPR047196">
    <property type="entry name" value="YidC_ALB_C"/>
</dbReference>
<dbReference type="RefSeq" id="WP_014834377.1">
    <property type="nucleotide sequence ID" value="NC_018081.1"/>
</dbReference>